<proteinExistence type="predicted"/>
<sequence length="87" mass="9396">MYYVLLTSDFHVRACAGPYLLGLVLSFFLGAAVTRSMVMRILGLMMGGKGPDAQVEEISVLFLVPGEERAGTSETPPPPLRLLLKDA</sequence>
<dbReference type="AlphaFoldDB" id="A0AA39NS93"/>
<gene>
    <name evidence="2" type="ORF">IW261DRAFT_924892</name>
</gene>
<evidence type="ECO:0000313" key="2">
    <source>
        <dbReference type="EMBL" id="KAK0470750.1"/>
    </source>
</evidence>
<organism evidence="2 3">
    <name type="scientific">Armillaria novae-zelandiae</name>
    <dbReference type="NCBI Taxonomy" id="153914"/>
    <lineage>
        <taxon>Eukaryota</taxon>
        <taxon>Fungi</taxon>
        <taxon>Dikarya</taxon>
        <taxon>Basidiomycota</taxon>
        <taxon>Agaricomycotina</taxon>
        <taxon>Agaricomycetes</taxon>
        <taxon>Agaricomycetidae</taxon>
        <taxon>Agaricales</taxon>
        <taxon>Marasmiineae</taxon>
        <taxon>Physalacriaceae</taxon>
        <taxon>Armillaria</taxon>
    </lineage>
</organism>
<dbReference type="Proteomes" id="UP001175227">
    <property type="component" value="Unassembled WGS sequence"/>
</dbReference>
<evidence type="ECO:0000313" key="3">
    <source>
        <dbReference type="Proteomes" id="UP001175227"/>
    </source>
</evidence>
<reference evidence="2" key="1">
    <citation type="submission" date="2023-06" db="EMBL/GenBank/DDBJ databases">
        <authorList>
            <consortium name="Lawrence Berkeley National Laboratory"/>
            <person name="Ahrendt S."/>
            <person name="Sahu N."/>
            <person name="Indic B."/>
            <person name="Wong-Bajracharya J."/>
            <person name="Merenyi Z."/>
            <person name="Ke H.-M."/>
            <person name="Monk M."/>
            <person name="Kocsube S."/>
            <person name="Drula E."/>
            <person name="Lipzen A."/>
            <person name="Balint B."/>
            <person name="Henrissat B."/>
            <person name="Andreopoulos B."/>
            <person name="Martin F.M."/>
            <person name="Harder C.B."/>
            <person name="Rigling D."/>
            <person name="Ford K.L."/>
            <person name="Foster G.D."/>
            <person name="Pangilinan J."/>
            <person name="Papanicolaou A."/>
            <person name="Barry K."/>
            <person name="LaButti K."/>
            <person name="Viragh M."/>
            <person name="Koriabine M."/>
            <person name="Yan M."/>
            <person name="Riley R."/>
            <person name="Champramary S."/>
            <person name="Plett K.L."/>
            <person name="Tsai I.J."/>
            <person name="Slot J."/>
            <person name="Sipos G."/>
            <person name="Plett J."/>
            <person name="Nagy L.G."/>
            <person name="Grigoriev I.V."/>
        </authorList>
    </citation>
    <scope>NUCLEOTIDE SEQUENCE</scope>
    <source>
        <strain evidence="2">ICMP 16352</strain>
    </source>
</reference>
<accession>A0AA39NS93</accession>
<feature type="transmembrane region" description="Helical" evidence="1">
    <location>
        <begin position="20"/>
        <end position="38"/>
    </location>
</feature>
<comment type="caution">
    <text evidence="2">The sequence shown here is derived from an EMBL/GenBank/DDBJ whole genome shotgun (WGS) entry which is preliminary data.</text>
</comment>
<protein>
    <submittedName>
        <fullName evidence="2">Uncharacterized protein</fullName>
    </submittedName>
</protein>
<keyword evidence="1" id="KW-0812">Transmembrane</keyword>
<name>A0AA39NS93_9AGAR</name>
<dbReference type="EMBL" id="JAUEPR010000059">
    <property type="protein sequence ID" value="KAK0470750.1"/>
    <property type="molecule type" value="Genomic_DNA"/>
</dbReference>
<evidence type="ECO:0000256" key="1">
    <source>
        <dbReference type="SAM" id="Phobius"/>
    </source>
</evidence>
<keyword evidence="3" id="KW-1185">Reference proteome</keyword>
<keyword evidence="1" id="KW-0472">Membrane</keyword>
<keyword evidence="1" id="KW-1133">Transmembrane helix</keyword>